<reference evidence="1 2" key="1">
    <citation type="submission" date="2018-06" db="EMBL/GenBank/DDBJ databases">
        <authorList>
            <consortium name="Pathogen Informatics"/>
            <person name="Doyle S."/>
        </authorList>
    </citation>
    <scope>NUCLEOTIDE SEQUENCE [LARGE SCALE GENOMIC DNA]</scope>
    <source>
        <strain evidence="1 2">NCTC11155</strain>
    </source>
</reference>
<accession>A0A380YJT1</accession>
<evidence type="ECO:0000313" key="2">
    <source>
        <dbReference type="Proteomes" id="UP000254424"/>
    </source>
</evidence>
<name>A0A380YJT1_9BACE</name>
<dbReference type="Proteomes" id="UP000254424">
    <property type="component" value="Unassembled WGS sequence"/>
</dbReference>
<proteinExistence type="predicted"/>
<gene>
    <name evidence="1" type="ORF">NCTC11155_00137</name>
</gene>
<organism evidence="1 2">
    <name type="scientific">Bacteroides eggerthii</name>
    <dbReference type="NCBI Taxonomy" id="28111"/>
    <lineage>
        <taxon>Bacteria</taxon>
        <taxon>Pseudomonadati</taxon>
        <taxon>Bacteroidota</taxon>
        <taxon>Bacteroidia</taxon>
        <taxon>Bacteroidales</taxon>
        <taxon>Bacteroidaceae</taxon>
        <taxon>Bacteroides</taxon>
    </lineage>
</organism>
<evidence type="ECO:0000313" key="1">
    <source>
        <dbReference type="EMBL" id="SUV28190.1"/>
    </source>
</evidence>
<protein>
    <submittedName>
        <fullName evidence="1">Uncharacterized protein</fullName>
    </submittedName>
</protein>
<dbReference type="AlphaFoldDB" id="A0A380YJT1"/>
<sequence>MDPDGLICYRENEMAQGIALNNISLIYLHFKKTVFVVTMLNIPTCET</sequence>
<dbReference type="EMBL" id="UFSX01000001">
    <property type="protein sequence ID" value="SUV28190.1"/>
    <property type="molecule type" value="Genomic_DNA"/>
</dbReference>